<reference evidence="3 4" key="1">
    <citation type="submission" date="2022-09" db="EMBL/GenBank/DDBJ databases">
        <title>Chelativorans salina sp. nov., a novel slightly halophilic bacterium isolated from a saline lake sediment enrichment.</title>
        <authorList>
            <person name="Gao L."/>
            <person name="Fang B.-Z."/>
            <person name="Li W.-J."/>
        </authorList>
    </citation>
    <scope>NUCLEOTIDE SEQUENCE [LARGE SCALE GENOMIC DNA]</scope>
    <source>
        <strain evidence="3 4">EGI FJ00035</strain>
    </source>
</reference>
<dbReference type="EMBL" id="JAOCZP010000005">
    <property type="protein sequence ID" value="MCT7376861.1"/>
    <property type="molecule type" value="Genomic_DNA"/>
</dbReference>
<name>A0ABT2LR82_9HYPH</name>
<keyword evidence="4" id="KW-1185">Reference proteome</keyword>
<keyword evidence="1" id="KW-0812">Transmembrane</keyword>
<dbReference type="InterPro" id="IPR000620">
    <property type="entry name" value="EamA_dom"/>
</dbReference>
<dbReference type="InterPro" id="IPR037185">
    <property type="entry name" value="EmrE-like"/>
</dbReference>
<keyword evidence="1" id="KW-1133">Transmembrane helix</keyword>
<accession>A0ABT2LR82</accession>
<feature type="transmembrane region" description="Helical" evidence="1">
    <location>
        <begin position="36"/>
        <end position="57"/>
    </location>
</feature>
<comment type="caution">
    <text evidence="3">The sequence shown here is derived from an EMBL/GenBank/DDBJ whole genome shotgun (WGS) entry which is preliminary data.</text>
</comment>
<feature type="transmembrane region" description="Helical" evidence="1">
    <location>
        <begin position="69"/>
        <end position="91"/>
    </location>
</feature>
<dbReference type="SUPFAM" id="SSF103481">
    <property type="entry name" value="Multidrug resistance efflux transporter EmrE"/>
    <property type="match status" value="1"/>
</dbReference>
<dbReference type="RefSeq" id="WP_260905086.1">
    <property type="nucleotide sequence ID" value="NZ_JAOCZP010000005.1"/>
</dbReference>
<feature type="domain" description="EamA" evidence="2">
    <location>
        <begin position="11"/>
        <end position="141"/>
    </location>
</feature>
<evidence type="ECO:0000256" key="1">
    <source>
        <dbReference type="SAM" id="Phobius"/>
    </source>
</evidence>
<proteinExistence type="predicted"/>
<gene>
    <name evidence="3" type="ORF">N5A92_17665</name>
</gene>
<sequence length="264" mass="27148">MRHIWDSAFGLLLVTGALLGATPPLGKLATEAGIPAMAWSFVISFGAGGVLLCVLLARRSSVGFAAPKLRYFIITAAISYAIPNIVMFSAIPHLGAGYTAIMFTLSPVITLGLSMLMGVRRPNLLGIAGISVGFVGAVMVATTRGEVGQPAELSWVFIGLLIPVSLAAGNIYRTMDWPDASTPLELAAGSHLAAAAMLLLGIILVGDAGAFKLLSGFQILVLAQVAAASIMFAFFFRLQAVGGPVYLSQIGYVGAAVGLAAGVL</sequence>
<feature type="transmembrane region" description="Helical" evidence="1">
    <location>
        <begin position="217"/>
        <end position="238"/>
    </location>
</feature>
<feature type="transmembrane region" description="Helical" evidence="1">
    <location>
        <begin position="124"/>
        <end position="141"/>
    </location>
</feature>
<dbReference type="Proteomes" id="UP001320831">
    <property type="component" value="Unassembled WGS sequence"/>
</dbReference>
<feature type="transmembrane region" description="Helical" evidence="1">
    <location>
        <begin position="245"/>
        <end position="263"/>
    </location>
</feature>
<dbReference type="Pfam" id="PF00892">
    <property type="entry name" value="EamA"/>
    <property type="match status" value="1"/>
</dbReference>
<evidence type="ECO:0000259" key="2">
    <source>
        <dbReference type="Pfam" id="PF00892"/>
    </source>
</evidence>
<keyword evidence="1" id="KW-0472">Membrane</keyword>
<organism evidence="3 4">
    <name type="scientific">Chelativorans salis</name>
    <dbReference type="NCBI Taxonomy" id="2978478"/>
    <lineage>
        <taxon>Bacteria</taxon>
        <taxon>Pseudomonadati</taxon>
        <taxon>Pseudomonadota</taxon>
        <taxon>Alphaproteobacteria</taxon>
        <taxon>Hyphomicrobiales</taxon>
        <taxon>Phyllobacteriaceae</taxon>
        <taxon>Chelativorans</taxon>
    </lineage>
</organism>
<evidence type="ECO:0000313" key="3">
    <source>
        <dbReference type="EMBL" id="MCT7376861.1"/>
    </source>
</evidence>
<feature type="transmembrane region" description="Helical" evidence="1">
    <location>
        <begin position="153"/>
        <end position="172"/>
    </location>
</feature>
<feature type="transmembrane region" description="Helical" evidence="1">
    <location>
        <begin position="97"/>
        <end position="117"/>
    </location>
</feature>
<evidence type="ECO:0000313" key="4">
    <source>
        <dbReference type="Proteomes" id="UP001320831"/>
    </source>
</evidence>
<feature type="transmembrane region" description="Helical" evidence="1">
    <location>
        <begin position="184"/>
        <end position="205"/>
    </location>
</feature>
<protein>
    <submittedName>
        <fullName evidence="3">DMT family transporter</fullName>
    </submittedName>
</protein>